<dbReference type="STRING" id="683228.GA0070617_5505"/>
<gene>
    <name evidence="1" type="ORF">GA0070617_5505</name>
</gene>
<sequence>MYATLTELRNRLRIGPEDESEDALNELLEDASQVIDDEVGQPLVRSTDTVTLDGTGGEALLLPRWPVHAVDDVVLVDEDGQEHVLVYRGDYTWSASGVLTRRPHGRLWPCHDRAVRATYTAGYELEDIARRVRRICLRLAAAGRRNPAGADSEDIGDTRVRWNTPGMLLTTGERELLARYARP</sequence>
<dbReference type="AlphaFoldDB" id="A0A1C6VFD9"/>
<evidence type="ECO:0008006" key="3">
    <source>
        <dbReference type="Google" id="ProtNLM"/>
    </source>
</evidence>
<dbReference type="OrthoDB" id="4940937at2"/>
<keyword evidence="2" id="KW-1185">Reference proteome</keyword>
<dbReference type="Proteomes" id="UP000198937">
    <property type="component" value="Unassembled WGS sequence"/>
</dbReference>
<dbReference type="EMBL" id="FMIA01000002">
    <property type="protein sequence ID" value="SCL64570.1"/>
    <property type="molecule type" value="Genomic_DNA"/>
</dbReference>
<dbReference type="RefSeq" id="WP_091444880.1">
    <property type="nucleotide sequence ID" value="NZ_BMMJ01000007.1"/>
</dbReference>
<accession>A0A1C6VFD9</accession>
<proteinExistence type="predicted"/>
<evidence type="ECO:0000313" key="2">
    <source>
        <dbReference type="Proteomes" id="UP000198937"/>
    </source>
</evidence>
<reference evidence="1 2" key="1">
    <citation type="submission" date="2016-06" db="EMBL/GenBank/DDBJ databases">
        <authorList>
            <person name="Kjaerup R.B."/>
            <person name="Dalgaard T.S."/>
            <person name="Juul-Madsen H.R."/>
        </authorList>
    </citation>
    <scope>NUCLEOTIDE SEQUENCE [LARGE SCALE GENOMIC DNA]</scope>
    <source>
        <strain evidence="1 2">DSM 45577</strain>
    </source>
</reference>
<dbReference type="InterPro" id="IPR021146">
    <property type="entry name" value="Phage_gp6-like_head-tail"/>
</dbReference>
<evidence type="ECO:0000313" key="1">
    <source>
        <dbReference type="EMBL" id="SCL64570.1"/>
    </source>
</evidence>
<dbReference type="Pfam" id="PF05135">
    <property type="entry name" value="Phage_connect_1"/>
    <property type="match status" value="1"/>
</dbReference>
<protein>
    <recommendedName>
        <fullName evidence="3">Head-to-tail adaptor</fullName>
    </recommendedName>
</protein>
<organism evidence="1 2">
    <name type="scientific">Micromonospora yangpuensis</name>
    <dbReference type="NCBI Taxonomy" id="683228"/>
    <lineage>
        <taxon>Bacteria</taxon>
        <taxon>Bacillati</taxon>
        <taxon>Actinomycetota</taxon>
        <taxon>Actinomycetes</taxon>
        <taxon>Micromonosporales</taxon>
        <taxon>Micromonosporaceae</taxon>
        <taxon>Micromonospora</taxon>
    </lineage>
</organism>
<name>A0A1C6VFD9_9ACTN</name>